<dbReference type="PROSITE" id="PS50928">
    <property type="entry name" value="ABC_TM1"/>
    <property type="match status" value="1"/>
</dbReference>
<keyword evidence="6 7" id="KW-0472">Membrane</keyword>
<evidence type="ECO:0000256" key="4">
    <source>
        <dbReference type="ARBA" id="ARBA00022692"/>
    </source>
</evidence>
<keyword evidence="10" id="KW-1185">Reference proteome</keyword>
<dbReference type="AlphaFoldDB" id="A0A841KDL9"/>
<feature type="transmembrane region" description="Helical" evidence="7">
    <location>
        <begin position="289"/>
        <end position="315"/>
    </location>
</feature>
<evidence type="ECO:0000256" key="3">
    <source>
        <dbReference type="ARBA" id="ARBA00022475"/>
    </source>
</evidence>
<keyword evidence="4 7" id="KW-0812">Transmembrane</keyword>
<dbReference type="GO" id="GO:0005886">
    <property type="term" value="C:plasma membrane"/>
    <property type="evidence" value="ECO:0007669"/>
    <property type="project" value="UniProtKB-SubCell"/>
</dbReference>
<name>A0A841KDL9_9HYPH</name>
<evidence type="ECO:0000259" key="8">
    <source>
        <dbReference type="PROSITE" id="PS50928"/>
    </source>
</evidence>
<sequence length="326" mass="36025">MLAFIIRRLVQSIGVLLAVAFIAFAMFRFVGDPVNQIVSIEASPEERAQIRESLGLNDPFVVQFARYVGRAAQLDFGISYQFRQPVTKLLGERMPATLELAFVSAVFALVVGIPMGVYTALRRDSWLAKLFQAVSLVGVSLPTFLIGILLIYVFAVTLGWLPSFGRGEVVRIGDWWTTGFLTASGLRALILPSITLGMFQMTLIMRLVRAEMLEVLRTDYIKFARARGLTRRAINFGHALKNTLVPVITITGLQLGSIIAFAIITETVFQWPGMGVLFLQAVQNVDIPIMAAYLLLIAFLFVVINLAVDLLYAVVDPRLKVSVRAA</sequence>
<dbReference type="InterPro" id="IPR000515">
    <property type="entry name" value="MetI-like"/>
</dbReference>
<evidence type="ECO:0000256" key="7">
    <source>
        <dbReference type="RuleBase" id="RU363032"/>
    </source>
</evidence>
<feature type="transmembrane region" description="Helical" evidence="7">
    <location>
        <begin position="244"/>
        <end position="269"/>
    </location>
</feature>
<dbReference type="Pfam" id="PF19300">
    <property type="entry name" value="BPD_transp_1_N"/>
    <property type="match status" value="1"/>
</dbReference>
<comment type="caution">
    <text evidence="9">The sequence shown here is derived from an EMBL/GenBank/DDBJ whole genome shotgun (WGS) entry which is preliminary data.</text>
</comment>
<dbReference type="GO" id="GO:0055085">
    <property type="term" value="P:transmembrane transport"/>
    <property type="evidence" value="ECO:0007669"/>
    <property type="project" value="InterPro"/>
</dbReference>
<dbReference type="Proteomes" id="UP000588017">
    <property type="component" value="Unassembled WGS sequence"/>
</dbReference>
<keyword evidence="5 7" id="KW-1133">Transmembrane helix</keyword>
<feature type="transmembrane region" description="Helical" evidence="7">
    <location>
        <begin position="175"/>
        <end position="199"/>
    </location>
</feature>
<keyword evidence="3" id="KW-1003">Cell membrane</keyword>
<dbReference type="PANTHER" id="PTHR43163">
    <property type="entry name" value="DIPEPTIDE TRANSPORT SYSTEM PERMEASE PROTEIN DPPB-RELATED"/>
    <property type="match status" value="1"/>
</dbReference>
<evidence type="ECO:0000256" key="6">
    <source>
        <dbReference type="ARBA" id="ARBA00023136"/>
    </source>
</evidence>
<evidence type="ECO:0000313" key="10">
    <source>
        <dbReference type="Proteomes" id="UP000588017"/>
    </source>
</evidence>
<comment type="subcellular location">
    <subcellularLocation>
        <location evidence="1 7">Cell membrane</location>
        <topology evidence="1 7">Multi-pass membrane protein</topology>
    </subcellularLocation>
</comment>
<feature type="transmembrane region" description="Helical" evidence="7">
    <location>
        <begin position="12"/>
        <end position="30"/>
    </location>
</feature>
<keyword evidence="2 7" id="KW-0813">Transport</keyword>
<evidence type="ECO:0000256" key="1">
    <source>
        <dbReference type="ARBA" id="ARBA00004651"/>
    </source>
</evidence>
<dbReference type="EMBL" id="JACHEH010000002">
    <property type="protein sequence ID" value="MBB6167543.1"/>
    <property type="molecule type" value="Genomic_DNA"/>
</dbReference>
<comment type="similarity">
    <text evidence="7">Belongs to the binding-protein-dependent transport system permease family.</text>
</comment>
<feature type="domain" description="ABC transmembrane type-1" evidence="8">
    <location>
        <begin position="94"/>
        <end position="312"/>
    </location>
</feature>
<reference evidence="9 10" key="1">
    <citation type="submission" date="2020-08" db="EMBL/GenBank/DDBJ databases">
        <title>Genomic Encyclopedia of Type Strains, Phase IV (KMG-IV): sequencing the most valuable type-strain genomes for metagenomic binning, comparative biology and taxonomic classification.</title>
        <authorList>
            <person name="Goeker M."/>
        </authorList>
    </citation>
    <scope>NUCLEOTIDE SEQUENCE [LARGE SCALE GENOMIC DNA]</scope>
    <source>
        <strain evidence="9 10">DSM 101465</strain>
    </source>
</reference>
<dbReference type="InterPro" id="IPR035906">
    <property type="entry name" value="MetI-like_sf"/>
</dbReference>
<dbReference type="PANTHER" id="PTHR43163:SF2">
    <property type="entry name" value="ABC TRANSPORTER PERMEASE PROTEIN"/>
    <property type="match status" value="1"/>
</dbReference>
<dbReference type="SUPFAM" id="SSF161098">
    <property type="entry name" value="MetI-like"/>
    <property type="match status" value="1"/>
</dbReference>
<feature type="transmembrane region" description="Helical" evidence="7">
    <location>
        <begin position="133"/>
        <end position="155"/>
    </location>
</feature>
<dbReference type="Gene3D" id="1.10.3720.10">
    <property type="entry name" value="MetI-like"/>
    <property type="match status" value="1"/>
</dbReference>
<dbReference type="Pfam" id="PF00528">
    <property type="entry name" value="BPD_transp_1"/>
    <property type="match status" value="1"/>
</dbReference>
<protein>
    <submittedName>
        <fullName evidence="9">Peptide/nickel transport system permease protein</fullName>
    </submittedName>
</protein>
<evidence type="ECO:0000256" key="2">
    <source>
        <dbReference type="ARBA" id="ARBA00022448"/>
    </source>
</evidence>
<dbReference type="CDD" id="cd06261">
    <property type="entry name" value="TM_PBP2"/>
    <property type="match status" value="1"/>
</dbReference>
<accession>A0A841KDL9</accession>
<dbReference type="InterPro" id="IPR045621">
    <property type="entry name" value="BPD_transp_1_N"/>
</dbReference>
<proteinExistence type="inferred from homology"/>
<gene>
    <name evidence="9" type="ORF">HNQ73_001161</name>
</gene>
<evidence type="ECO:0000256" key="5">
    <source>
        <dbReference type="ARBA" id="ARBA00022989"/>
    </source>
</evidence>
<feature type="transmembrane region" description="Helical" evidence="7">
    <location>
        <begin position="100"/>
        <end position="121"/>
    </location>
</feature>
<dbReference type="RefSeq" id="WP_183333149.1">
    <property type="nucleotide sequence ID" value="NZ_BMHX01000002.1"/>
</dbReference>
<evidence type="ECO:0000313" key="9">
    <source>
        <dbReference type="EMBL" id="MBB6167543.1"/>
    </source>
</evidence>
<organism evidence="9 10">
    <name type="scientific">Chelatococcus composti</name>
    <dbReference type="NCBI Taxonomy" id="1743235"/>
    <lineage>
        <taxon>Bacteria</taxon>
        <taxon>Pseudomonadati</taxon>
        <taxon>Pseudomonadota</taxon>
        <taxon>Alphaproteobacteria</taxon>
        <taxon>Hyphomicrobiales</taxon>
        <taxon>Chelatococcaceae</taxon>
        <taxon>Chelatococcus</taxon>
    </lineage>
</organism>